<dbReference type="GO" id="GO:0003677">
    <property type="term" value="F:DNA binding"/>
    <property type="evidence" value="ECO:0007669"/>
    <property type="project" value="UniProtKB-UniRule"/>
</dbReference>
<dbReference type="SUPFAM" id="SSF46689">
    <property type="entry name" value="Homeodomain-like"/>
    <property type="match status" value="2"/>
</dbReference>
<evidence type="ECO:0000313" key="5">
    <source>
        <dbReference type="Proteomes" id="UP001144471"/>
    </source>
</evidence>
<dbReference type="PRINTS" id="PR00455">
    <property type="entry name" value="HTHTETR"/>
</dbReference>
<evidence type="ECO:0000256" key="2">
    <source>
        <dbReference type="PROSITE-ProRule" id="PRU00335"/>
    </source>
</evidence>
<evidence type="ECO:0000313" key="4">
    <source>
        <dbReference type="EMBL" id="GLI56332.1"/>
    </source>
</evidence>
<evidence type="ECO:0000259" key="3">
    <source>
        <dbReference type="PROSITE" id="PS50977"/>
    </source>
</evidence>
<dbReference type="EMBL" id="BSDY01000007">
    <property type="protein sequence ID" value="GLI56332.1"/>
    <property type="molecule type" value="Genomic_DNA"/>
</dbReference>
<dbReference type="Pfam" id="PF00440">
    <property type="entry name" value="TetR_N"/>
    <property type="match status" value="2"/>
</dbReference>
<feature type="domain" description="HTH tetR-type" evidence="3">
    <location>
        <begin position="6"/>
        <end position="66"/>
    </location>
</feature>
<sequence length="371" mass="42962">MKIKKVTTRRKILDSAIFLFGTEGYDNVSVAKICRNAGVSNGIIYKYFKNKEEIYKDVLDMTVHELSKNTTLIEGVTPSSKLLSYIELIFHSAMEMENLLAACREGEYRFTEYEETLRGDIYLKALSRIYGREVDDEEYLYITSGIRYVSVKNTRIESPLPTRCLRNFIAGGIGENPALTRSLIYGEEAESQEVDIREEILEKGMRLFGEKGFNSVKISQIAKAVGSSVGSFYLNFETKENFFEEILKKVQKDLLSYLSWEEFSEESRVERVVEVLERFLKFFHEDPHKYRFMREAEFISQRGVEALYDSLGEFLYSALQMERTEKNNVIINCILGIAHYSQIDLYHTEDEGRRGKLLNKLKGYLEDGISE</sequence>
<reference evidence="4" key="1">
    <citation type="submission" date="2022-12" db="EMBL/GenBank/DDBJ databases">
        <title>Reference genome sequencing for broad-spectrum identification of bacterial and archaeal isolates by mass spectrometry.</title>
        <authorList>
            <person name="Sekiguchi Y."/>
            <person name="Tourlousse D.M."/>
        </authorList>
    </citation>
    <scope>NUCLEOTIDE SEQUENCE</scope>
    <source>
        <strain evidence="4">10succ1</strain>
    </source>
</reference>
<feature type="DNA-binding region" description="H-T-H motif" evidence="2">
    <location>
        <begin position="217"/>
        <end position="236"/>
    </location>
</feature>
<dbReference type="PROSITE" id="PS01081">
    <property type="entry name" value="HTH_TETR_1"/>
    <property type="match status" value="1"/>
</dbReference>
<dbReference type="InterPro" id="IPR001647">
    <property type="entry name" value="HTH_TetR"/>
</dbReference>
<gene>
    <name evidence="4" type="ORF">PM10SUCC1_18460</name>
</gene>
<evidence type="ECO:0000256" key="1">
    <source>
        <dbReference type="ARBA" id="ARBA00023125"/>
    </source>
</evidence>
<dbReference type="Gene3D" id="1.10.357.10">
    <property type="entry name" value="Tetracycline Repressor, domain 2"/>
    <property type="match status" value="2"/>
</dbReference>
<dbReference type="PANTHER" id="PTHR43479">
    <property type="entry name" value="ACREF/ENVCD OPERON REPRESSOR-RELATED"/>
    <property type="match status" value="1"/>
</dbReference>
<dbReference type="Proteomes" id="UP001144471">
    <property type="component" value="Unassembled WGS sequence"/>
</dbReference>
<keyword evidence="1 2" id="KW-0238">DNA-binding</keyword>
<feature type="DNA-binding region" description="H-T-H motif" evidence="2">
    <location>
        <begin position="29"/>
        <end position="48"/>
    </location>
</feature>
<accession>A0A9W6GLB5</accession>
<feature type="domain" description="HTH tetR-type" evidence="3">
    <location>
        <begin position="194"/>
        <end position="254"/>
    </location>
</feature>
<keyword evidence="5" id="KW-1185">Reference proteome</keyword>
<comment type="caution">
    <text evidence="4">The sequence shown here is derived from an EMBL/GenBank/DDBJ whole genome shotgun (WGS) entry which is preliminary data.</text>
</comment>
<organism evidence="4 5">
    <name type="scientific">Propionigenium maris DSM 9537</name>
    <dbReference type="NCBI Taxonomy" id="1123000"/>
    <lineage>
        <taxon>Bacteria</taxon>
        <taxon>Fusobacteriati</taxon>
        <taxon>Fusobacteriota</taxon>
        <taxon>Fusobacteriia</taxon>
        <taxon>Fusobacteriales</taxon>
        <taxon>Fusobacteriaceae</taxon>
        <taxon>Propionigenium</taxon>
    </lineage>
</organism>
<dbReference type="PANTHER" id="PTHR43479:SF11">
    <property type="entry name" value="ACREF_ENVCD OPERON REPRESSOR-RELATED"/>
    <property type="match status" value="1"/>
</dbReference>
<proteinExistence type="predicted"/>
<name>A0A9W6GLB5_9FUSO</name>
<dbReference type="RefSeq" id="WP_281835413.1">
    <property type="nucleotide sequence ID" value="NZ_BSDY01000007.1"/>
</dbReference>
<dbReference type="AlphaFoldDB" id="A0A9W6GLB5"/>
<dbReference type="InterPro" id="IPR009057">
    <property type="entry name" value="Homeodomain-like_sf"/>
</dbReference>
<dbReference type="PROSITE" id="PS50977">
    <property type="entry name" value="HTH_TETR_2"/>
    <property type="match status" value="2"/>
</dbReference>
<dbReference type="InterPro" id="IPR023772">
    <property type="entry name" value="DNA-bd_HTH_TetR-type_CS"/>
</dbReference>
<dbReference type="InterPro" id="IPR050624">
    <property type="entry name" value="HTH-type_Tx_Regulator"/>
</dbReference>
<protein>
    <submittedName>
        <fullName evidence="4">TetR family transcriptional regulator</fullName>
    </submittedName>
</protein>